<evidence type="ECO:0000256" key="1">
    <source>
        <dbReference type="SAM" id="Phobius"/>
    </source>
</evidence>
<reference evidence="2 3" key="1">
    <citation type="submission" date="2019-11" db="EMBL/GenBank/DDBJ databases">
        <title>Novel species isolated from a subtropical stream in China.</title>
        <authorList>
            <person name="Lu H."/>
        </authorList>
    </citation>
    <scope>NUCLEOTIDE SEQUENCE [LARGE SCALE GENOMIC DNA]</scope>
    <source>
        <strain evidence="2 3">FT26W</strain>
    </source>
</reference>
<comment type="caution">
    <text evidence="2">The sequence shown here is derived from an EMBL/GenBank/DDBJ whole genome shotgun (WGS) entry which is preliminary data.</text>
</comment>
<keyword evidence="1" id="KW-0472">Membrane</keyword>
<keyword evidence="1" id="KW-1133">Transmembrane helix</keyword>
<keyword evidence="3" id="KW-1185">Reference proteome</keyword>
<evidence type="ECO:0000313" key="3">
    <source>
        <dbReference type="Proteomes" id="UP000439986"/>
    </source>
</evidence>
<sequence>MASEKVVKMGLAAAMVAVVLGVAGYVVVFWHNYTGCQQLEAEAAKNGKPMSCADIKAAAKAQSTR</sequence>
<protein>
    <submittedName>
        <fullName evidence="2">Uncharacterized protein</fullName>
    </submittedName>
</protein>
<proteinExistence type="predicted"/>
<gene>
    <name evidence="2" type="ORF">GJ698_07400</name>
</gene>
<organism evidence="2 3">
    <name type="scientific">Duganella aquatilis</name>
    <dbReference type="NCBI Taxonomy" id="2666082"/>
    <lineage>
        <taxon>Bacteria</taxon>
        <taxon>Pseudomonadati</taxon>
        <taxon>Pseudomonadota</taxon>
        <taxon>Betaproteobacteria</taxon>
        <taxon>Burkholderiales</taxon>
        <taxon>Oxalobacteraceae</taxon>
        <taxon>Telluria group</taxon>
        <taxon>Duganella</taxon>
    </lineage>
</organism>
<dbReference type="Proteomes" id="UP000439986">
    <property type="component" value="Unassembled WGS sequence"/>
</dbReference>
<keyword evidence="1" id="KW-0812">Transmembrane</keyword>
<feature type="transmembrane region" description="Helical" evidence="1">
    <location>
        <begin position="12"/>
        <end position="30"/>
    </location>
</feature>
<accession>A0A844CYV7</accession>
<name>A0A844CYV7_9BURK</name>
<dbReference type="AlphaFoldDB" id="A0A844CYV7"/>
<evidence type="ECO:0000313" key="2">
    <source>
        <dbReference type="EMBL" id="MRW83921.1"/>
    </source>
</evidence>
<dbReference type="RefSeq" id="WP_154356962.1">
    <property type="nucleotide sequence ID" value="NZ_WKJL01000003.1"/>
</dbReference>
<dbReference type="EMBL" id="WKJL01000003">
    <property type="protein sequence ID" value="MRW83921.1"/>
    <property type="molecule type" value="Genomic_DNA"/>
</dbReference>